<reference evidence="3 4" key="1">
    <citation type="journal article" date="2015" name="Antonie Van Leeuwenhoek">
        <title>Streptomyces klenkii sp. nov., isolated from deep marine sediment.</title>
        <authorList>
            <person name="Veyisoglu A."/>
            <person name="Sahin N."/>
        </authorList>
    </citation>
    <scope>NUCLEOTIDE SEQUENCE [LARGE SCALE GENOMIC DNA]</scope>
    <source>
        <strain evidence="3 4">KCTC 29202</strain>
    </source>
</reference>
<feature type="signal peptide" evidence="2">
    <location>
        <begin position="1"/>
        <end position="33"/>
    </location>
</feature>
<keyword evidence="2" id="KW-0732">Signal</keyword>
<evidence type="ECO:0000313" key="3">
    <source>
        <dbReference type="EMBL" id="RKN69837.1"/>
    </source>
</evidence>
<feature type="compositionally biased region" description="Low complexity" evidence="1">
    <location>
        <begin position="78"/>
        <end position="98"/>
    </location>
</feature>
<protein>
    <recommendedName>
        <fullName evidence="5">Secreted protein</fullName>
    </recommendedName>
</protein>
<feature type="compositionally biased region" description="Low complexity" evidence="1">
    <location>
        <begin position="51"/>
        <end position="62"/>
    </location>
</feature>
<sequence length="134" mass="13296">MSRHPRRTPVPAVLWALLVLLFGAASGTGSNTAAPPPATSVTGSAAQIRTAGPAPEARPAAADHALAAHGLHASAAVQHTRLPGLPGTVPGPVAGPLAVPLPPGEIAGPRRERAPPATVPSSRTTRGPPSPRSN</sequence>
<gene>
    <name evidence="3" type="ORF">D7231_22530</name>
</gene>
<feature type="region of interest" description="Disordered" evidence="1">
    <location>
        <begin position="78"/>
        <end position="134"/>
    </location>
</feature>
<keyword evidence="4" id="KW-1185">Reference proteome</keyword>
<dbReference type="AlphaFoldDB" id="A0A3B0BCQ3"/>
<feature type="region of interest" description="Disordered" evidence="1">
    <location>
        <begin position="28"/>
        <end position="62"/>
    </location>
</feature>
<proteinExistence type="predicted"/>
<dbReference type="Proteomes" id="UP000270343">
    <property type="component" value="Unassembled WGS sequence"/>
</dbReference>
<evidence type="ECO:0000256" key="1">
    <source>
        <dbReference type="SAM" id="MobiDB-lite"/>
    </source>
</evidence>
<evidence type="ECO:0008006" key="5">
    <source>
        <dbReference type="Google" id="ProtNLM"/>
    </source>
</evidence>
<evidence type="ECO:0000313" key="4">
    <source>
        <dbReference type="Proteomes" id="UP000270343"/>
    </source>
</evidence>
<feature type="chain" id="PRO_5017363432" description="Secreted protein" evidence="2">
    <location>
        <begin position="34"/>
        <end position="134"/>
    </location>
</feature>
<comment type="caution">
    <text evidence="3">The sequence shown here is derived from an EMBL/GenBank/DDBJ whole genome shotgun (WGS) entry which is preliminary data.</text>
</comment>
<dbReference type="RefSeq" id="WP_120757320.1">
    <property type="nucleotide sequence ID" value="NZ_RBAM01000009.1"/>
</dbReference>
<evidence type="ECO:0000256" key="2">
    <source>
        <dbReference type="SAM" id="SignalP"/>
    </source>
</evidence>
<dbReference type="EMBL" id="RBAM01000009">
    <property type="protein sequence ID" value="RKN69837.1"/>
    <property type="molecule type" value="Genomic_DNA"/>
</dbReference>
<name>A0A3B0BCQ3_9ACTN</name>
<organism evidence="3 4">
    <name type="scientific">Streptomyces klenkii</name>
    <dbReference type="NCBI Taxonomy" id="1420899"/>
    <lineage>
        <taxon>Bacteria</taxon>
        <taxon>Bacillati</taxon>
        <taxon>Actinomycetota</taxon>
        <taxon>Actinomycetes</taxon>
        <taxon>Kitasatosporales</taxon>
        <taxon>Streptomycetaceae</taxon>
        <taxon>Streptomyces</taxon>
    </lineage>
</organism>
<accession>A0A3B0BCQ3</accession>